<keyword evidence="1" id="KW-0472">Membrane</keyword>
<protein>
    <submittedName>
        <fullName evidence="2">Uncharacterized protein</fullName>
    </submittedName>
</protein>
<evidence type="ECO:0000313" key="2">
    <source>
        <dbReference type="EMBL" id="KAF2642751.1"/>
    </source>
</evidence>
<name>A0A6A6S6V1_9PLEO</name>
<accession>A0A6A6S6V1</accession>
<sequence>MDRSYLRDALHDRRLCLGGQGGQEIWHRTLCSVSRQPDASLHTANSHSAIAIYLSFMIVVVLLDIVEMIMFFCHKLTPLPFLTMSSFQAGFWSGASLMEIVYIGKFGTSAGGLGVSVFFILYFATLIYAAIGYHRARKQRNLGKYAPAHNPASPDHDHDLPAYNGYSVPNQNTAYQSPYTIPHPNQDAATGYYTEAPTKPAAIV</sequence>
<dbReference type="OrthoDB" id="5211263at2759"/>
<reference evidence="2" key="1">
    <citation type="journal article" date="2020" name="Stud. Mycol.">
        <title>101 Dothideomycetes genomes: a test case for predicting lifestyles and emergence of pathogens.</title>
        <authorList>
            <person name="Haridas S."/>
            <person name="Albert R."/>
            <person name="Binder M."/>
            <person name="Bloem J."/>
            <person name="Labutti K."/>
            <person name="Salamov A."/>
            <person name="Andreopoulos B."/>
            <person name="Baker S."/>
            <person name="Barry K."/>
            <person name="Bills G."/>
            <person name="Bluhm B."/>
            <person name="Cannon C."/>
            <person name="Castanera R."/>
            <person name="Culley D."/>
            <person name="Daum C."/>
            <person name="Ezra D."/>
            <person name="Gonzalez J."/>
            <person name="Henrissat B."/>
            <person name="Kuo A."/>
            <person name="Liang C."/>
            <person name="Lipzen A."/>
            <person name="Lutzoni F."/>
            <person name="Magnuson J."/>
            <person name="Mondo S."/>
            <person name="Nolan M."/>
            <person name="Ohm R."/>
            <person name="Pangilinan J."/>
            <person name="Park H.-J."/>
            <person name="Ramirez L."/>
            <person name="Alfaro M."/>
            <person name="Sun H."/>
            <person name="Tritt A."/>
            <person name="Yoshinaga Y."/>
            <person name="Zwiers L.-H."/>
            <person name="Turgeon B."/>
            <person name="Goodwin S."/>
            <person name="Spatafora J."/>
            <person name="Crous P."/>
            <person name="Grigoriev I."/>
        </authorList>
    </citation>
    <scope>NUCLEOTIDE SEQUENCE</scope>
    <source>
        <strain evidence="2">CBS 473.64</strain>
    </source>
</reference>
<keyword evidence="1" id="KW-1133">Transmembrane helix</keyword>
<dbReference type="EMBL" id="MU006781">
    <property type="protein sequence ID" value="KAF2642751.1"/>
    <property type="molecule type" value="Genomic_DNA"/>
</dbReference>
<evidence type="ECO:0000256" key="1">
    <source>
        <dbReference type="SAM" id="Phobius"/>
    </source>
</evidence>
<gene>
    <name evidence="2" type="ORF">P280DRAFT_273674</name>
</gene>
<dbReference type="AlphaFoldDB" id="A0A6A6S6V1"/>
<proteinExistence type="predicted"/>
<evidence type="ECO:0000313" key="3">
    <source>
        <dbReference type="Proteomes" id="UP000799753"/>
    </source>
</evidence>
<feature type="transmembrane region" description="Helical" evidence="1">
    <location>
        <begin position="50"/>
        <end position="73"/>
    </location>
</feature>
<dbReference type="Proteomes" id="UP000799753">
    <property type="component" value="Unassembled WGS sequence"/>
</dbReference>
<feature type="transmembrane region" description="Helical" evidence="1">
    <location>
        <begin position="110"/>
        <end position="131"/>
    </location>
</feature>
<keyword evidence="3" id="KW-1185">Reference proteome</keyword>
<keyword evidence="1" id="KW-0812">Transmembrane</keyword>
<organism evidence="2 3">
    <name type="scientific">Massarina eburnea CBS 473.64</name>
    <dbReference type="NCBI Taxonomy" id="1395130"/>
    <lineage>
        <taxon>Eukaryota</taxon>
        <taxon>Fungi</taxon>
        <taxon>Dikarya</taxon>
        <taxon>Ascomycota</taxon>
        <taxon>Pezizomycotina</taxon>
        <taxon>Dothideomycetes</taxon>
        <taxon>Pleosporomycetidae</taxon>
        <taxon>Pleosporales</taxon>
        <taxon>Massarineae</taxon>
        <taxon>Massarinaceae</taxon>
        <taxon>Massarina</taxon>
    </lineage>
</organism>